<dbReference type="Pfam" id="PF18624">
    <property type="entry name" value="CdiI_4"/>
    <property type="match status" value="1"/>
</dbReference>
<gene>
    <name evidence="2" type="ORF">GsuE55_13740</name>
</gene>
<keyword evidence="3" id="KW-1185">Reference proteome</keyword>
<dbReference type="CDD" id="cd20688">
    <property type="entry name" value="CdiI_Ecoli_Nm-like"/>
    <property type="match status" value="1"/>
</dbReference>
<feature type="domain" description="CDI immunity protein" evidence="1">
    <location>
        <begin position="20"/>
        <end position="108"/>
    </location>
</feature>
<protein>
    <recommendedName>
        <fullName evidence="1">CDI immunity protein domain-containing protein</fullName>
    </recommendedName>
</protein>
<dbReference type="InterPro" id="IPR041256">
    <property type="entry name" value="CdiI_4"/>
</dbReference>
<dbReference type="RefSeq" id="WP_235598038.1">
    <property type="nucleotide sequence ID" value="NZ_AP022557.1"/>
</dbReference>
<proteinExistence type="predicted"/>
<accession>A0A679FXU1</accession>
<dbReference type="AlphaFoldDB" id="A0A679FXU1"/>
<dbReference type="Proteomes" id="UP000501421">
    <property type="component" value="Chromosome"/>
</dbReference>
<reference evidence="3" key="1">
    <citation type="journal article" date="2020" name="Microbiol. Resour. Announc.">
        <title>Complete Genome Sequence of Geobacillus sp. Strain E55-1, Isolated from Mine Geyser in Japan.</title>
        <authorList>
            <person name="Miyazaki K."/>
            <person name="Hase E."/>
            <person name="Tokito N."/>
        </authorList>
    </citation>
    <scope>NUCLEOTIDE SEQUENCE [LARGE SCALE GENOMIC DNA]</scope>
    <source>
        <strain evidence="3">E55-1</strain>
    </source>
</reference>
<organism evidence="2 3">
    <name type="scientific">Geobacillus subterraneus</name>
    <dbReference type="NCBI Taxonomy" id="129338"/>
    <lineage>
        <taxon>Bacteria</taxon>
        <taxon>Bacillati</taxon>
        <taxon>Bacillota</taxon>
        <taxon>Bacilli</taxon>
        <taxon>Bacillales</taxon>
        <taxon>Anoxybacillaceae</taxon>
        <taxon>Geobacillus</taxon>
    </lineage>
</organism>
<name>A0A679FXU1_9BACL</name>
<dbReference type="EMBL" id="AP022557">
    <property type="protein sequence ID" value="BBW96541.1"/>
    <property type="molecule type" value="Genomic_DNA"/>
</dbReference>
<evidence type="ECO:0000313" key="3">
    <source>
        <dbReference type="Proteomes" id="UP000501421"/>
    </source>
</evidence>
<evidence type="ECO:0000259" key="1">
    <source>
        <dbReference type="Pfam" id="PF18624"/>
    </source>
</evidence>
<evidence type="ECO:0000313" key="2">
    <source>
        <dbReference type="EMBL" id="BBW96541.1"/>
    </source>
</evidence>
<sequence length="121" mass="14199">MSVRLLESQMLRGDHFPVIAFFNAISDDDFVKVIQHLSTGAGYGINAVDCTFPNDLDPDDEPFEGVMFALHDEEVIIDYHTFYYYLEQTCNMYIKNFPDQEENINRILKKIVEKYNLENKY</sequence>